<evidence type="ECO:0000313" key="2">
    <source>
        <dbReference type="Proteomes" id="UP001145114"/>
    </source>
</evidence>
<organism evidence="1 2">
    <name type="scientific">Spiromyces aspiralis</name>
    <dbReference type="NCBI Taxonomy" id="68401"/>
    <lineage>
        <taxon>Eukaryota</taxon>
        <taxon>Fungi</taxon>
        <taxon>Fungi incertae sedis</taxon>
        <taxon>Zoopagomycota</taxon>
        <taxon>Kickxellomycotina</taxon>
        <taxon>Kickxellomycetes</taxon>
        <taxon>Kickxellales</taxon>
        <taxon>Kickxellaceae</taxon>
        <taxon>Spiromyces</taxon>
    </lineage>
</organism>
<accession>A0ACC1HES7</accession>
<dbReference type="Proteomes" id="UP001145114">
    <property type="component" value="Unassembled WGS sequence"/>
</dbReference>
<protein>
    <submittedName>
        <fullName evidence="1">Uncharacterized protein</fullName>
    </submittedName>
</protein>
<keyword evidence="2" id="KW-1185">Reference proteome</keyword>
<reference evidence="1" key="1">
    <citation type="submission" date="2022-06" db="EMBL/GenBank/DDBJ databases">
        <title>Phylogenomic reconstructions and comparative analyses of Kickxellomycotina fungi.</title>
        <authorList>
            <person name="Reynolds N.K."/>
            <person name="Stajich J.E."/>
            <person name="Barry K."/>
            <person name="Grigoriev I.V."/>
            <person name="Crous P."/>
            <person name="Smith M.E."/>
        </authorList>
    </citation>
    <scope>NUCLEOTIDE SEQUENCE</scope>
    <source>
        <strain evidence="1">RSA 2271</strain>
    </source>
</reference>
<name>A0ACC1HES7_9FUNG</name>
<gene>
    <name evidence="1" type="ORF">EV182_004891</name>
</gene>
<proteinExistence type="predicted"/>
<dbReference type="EMBL" id="JAMZIH010006751">
    <property type="protein sequence ID" value="KAJ1673613.1"/>
    <property type="molecule type" value="Genomic_DNA"/>
</dbReference>
<evidence type="ECO:0000313" key="1">
    <source>
        <dbReference type="EMBL" id="KAJ1673613.1"/>
    </source>
</evidence>
<sequence>MFLAPSTFRAMKSVGSIATSFSQGLEISNSELLGGLVTLNRFYHDLQGRLNEEHAAHRANAALTAGQLKQPARYTRFALASYGWRALYFFNRGVTLIDGAKGNSDVTCMLQYLELAPEDLIGYDFRSSEVFRSSYFVAYDRENDALVLSIRGTMSIKDMLVDLACEYEKWCGGLVHSGMKATAYWLFAKVMPQLLGYAKKQGITSIRLVGHSLGASTAAVLAILLFENRDKLRGLGIDVDALDVQAFCYGAAPCVSRNLAARYEHCIHTFVNGNDIVPRLCYGSFVEFKQLVVAAANETDNLSQRLQSTFQTAEVNQKRWRDKFDRLLKARDNLQQQKNYVYLHLPGSIYHITTDTSGSASDDADRAPHSGRRGEEGNAGDPRASAATAAAAANCHQGDISDGGSRRASEYSRRLSGEKSAQTWVLPASINDFTEVVLRSSMIYEHFPSTYEAAFVRAMQTQAEQQADDASRLSSDR</sequence>
<comment type="caution">
    <text evidence="1">The sequence shown here is derived from an EMBL/GenBank/DDBJ whole genome shotgun (WGS) entry which is preliminary data.</text>
</comment>